<dbReference type="InterPro" id="IPR051317">
    <property type="entry name" value="Gfo/Idh/MocA_oxidoreduct"/>
</dbReference>
<comment type="caution">
    <text evidence="5">The sequence shown here is derived from an EMBL/GenBank/DDBJ whole genome shotgun (WGS) entry which is preliminary data.</text>
</comment>
<dbReference type="Gene3D" id="3.30.360.10">
    <property type="entry name" value="Dihydrodipicolinate Reductase, domain 2"/>
    <property type="match status" value="1"/>
</dbReference>
<reference evidence="5" key="1">
    <citation type="submission" date="2020-09" db="EMBL/GenBank/DDBJ databases">
        <title>A novel bacterium of genus Paenibacillus, isolated from South China Sea.</title>
        <authorList>
            <person name="Huang H."/>
            <person name="Mo K."/>
            <person name="Hu Y."/>
        </authorList>
    </citation>
    <scope>NUCLEOTIDE SEQUENCE</scope>
    <source>
        <strain evidence="5">IB182496</strain>
    </source>
</reference>
<organism evidence="5 6">
    <name type="scientific">Paenibacillus sabuli</name>
    <dbReference type="NCBI Taxonomy" id="2772509"/>
    <lineage>
        <taxon>Bacteria</taxon>
        <taxon>Bacillati</taxon>
        <taxon>Bacillota</taxon>
        <taxon>Bacilli</taxon>
        <taxon>Bacillales</taxon>
        <taxon>Paenibacillaceae</taxon>
        <taxon>Paenibacillus</taxon>
    </lineage>
</organism>
<proteinExistence type="inferred from homology"/>
<dbReference type="Pfam" id="PF01408">
    <property type="entry name" value="GFO_IDH_MocA"/>
    <property type="match status" value="1"/>
</dbReference>
<dbReference type="RefSeq" id="WP_190919654.1">
    <property type="nucleotide sequence ID" value="NZ_JACXIZ010000028.1"/>
</dbReference>
<keyword evidence="2" id="KW-0560">Oxidoreductase</keyword>
<dbReference type="SUPFAM" id="SSF51735">
    <property type="entry name" value="NAD(P)-binding Rossmann-fold domains"/>
    <property type="match status" value="1"/>
</dbReference>
<evidence type="ECO:0000256" key="1">
    <source>
        <dbReference type="ARBA" id="ARBA00010928"/>
    </source>
</evidence>
<sequence length="380" mass="42302">MEWITKEQYLPSLDKDIDYSRHGIGLIGCGSIANQAHLPAYKKLGLQVAACCDVDAEAARKTAEAFDIPFWTTDIRELLQRREVTILDMAVHPKARMALLEQIAKAPRPVLCQKPLDVDLRQARKLGEFAREHGIVMGLNQQARWAPAHRALRLLLDQGLTGDIYAIQHTMRAFQDQEGWWWTRMEDFNIVDHGIHYLDLCRYFAQSPSSPALEWERLHCATAMQPGQQSISPLIYAVNIEYGEVGGRSPLMAALQFNNIVRAGNAHSYTWWIDGKDGSIWGDQERLYVAMTKAPSTVHEIRIKGKWFPDGFAGSMAAFIAAVDRGEAPPVPVDDHYNTIALTTAMTRSSKEGRVVERIAVLQEATGGEQAAAAGEGGQP</sequence>
<feature type="domain" description="Gfo/Idh/MocA-like oxidoreductase N-terminal" evidence="3">
    <location>
        <begin position="24"/>
        <end position="137"/>
    </location>
</feature>
<evidence type="ECO:0000259" key="3">
    <source>
        <dbReference type="Pfam" id="PF01408"/>
    </source>
</evidence>
<evidence type="ECO:0000259" key="4">
    <source>
        <dbReference type="Pfam" id="PF02894"/>
    </source>
</evidence>
<dbReference type="SUPFAM" id="SSF55347">
    <property type="entry name" value="Glyceraldehyde-3-phosphate dehydrogenase-like, C-terminal domain"/>
    <property type="match status" value="1"/>
</dbReference>
<name>A0A927GTM0_9BACL</name>
<keyword evidence="6" id="KW-1185">Reference proteome</keyword>
<dbReference type="GO" id="GO:0016491">
    <property type="term" value="F:oxidoreductase activity"/>
    <property type="evidence" value="ECO:0007669"/>
    <property type="project" value="UniProtKB-KW"/>
</dbReference>
<dbReference type="InterPro" id="IPR004104">
    <property type="entry name" value="Gfo/Idh/MocA-like_OxRdtase_C"/>
</dbReference>
<dbReference type="PANTHER" id="PTHR43708:SF5">
    <property type="entry name" value="CONSERVED EXPRESSED OXIDOREDUCTASE (EUROFUNG)-RELATED"/>
    <property type="match status" value="1"/>
</dbReference>
<dbReference type="InterPro" id="IPR036291">
    <property type="entry name" value="NAD(P)-bd_dom_sf"/>
</dbReference>
<dbReference type="Proteomes" id="UP000621560">
    <property type="component" value="Unassembled WGS sequence"/>
</dbReference>
<dbReference type="EMBL" id="JACXIZ010000028">
    <property type="protein sequence ID" value="MBD2846872.1"/>
    <property type="molecule type" value="Genomic_DNA"/>
</dbReference>
<evidence type="ECO:0000256" key="2">
    <source>
        <dbReference type="ARBA" id="ARBA00023002"/>
    </source>
</evidence>
<protein>
    <submittedName>
        <fullName evidence="5">Gfo/Idh/MocA family oxidoreductase</fullName>
    </submittedName>
</protein>
<dbReference type="Gene3D" id="3.40.50.720">
    <property type="entry name" value="NAD(P)-binding Rossmann-like Domain"/>
    <property type="match status" value="1"/>
</dbReference>
<evidence type="ECO:0000313" key="6">
    <source>
        <dbReference type="Proteomes" id="UP000621560"/>
    </source>
</evidence>
<dbReference type="GO" id="GO:0000166">
    <property type="term" value="F:nucleotide binding"/>
    <property type="evidence" value="ECO:0007669"/>
    <property type="project" value="InterPro"/>
</dbReference>
<evidence type="ECO:0000313" key="5">
    <source>
        <dbReference type="EMBL" id="MBD2846872.1"/>
    </source>
</evidence>
<dbReference type="PANTHER" id="PTHR43708">
    <property type="entry name" value="CONSERVED EXPRESSED OXIDOREDUCTASE (EUROFUNG)"/>
    <property type="match status" value="1"/>
</dbReference>
<feature type="domain" description="Gfo/Idh/MocA-like oxidoreductase C-terminal" evidence="4">
    <location>
        <begin position="155"/>
        <end position="357"/>
    </location>
</feature>
<comment type="similarity">
    <text evidence="1">Belongs to the Gfo/Idh/MocA family.</text>
</comment>
<dbReference type="AlphaFoldDB" id="A0A927GTM0"/>
<accession>A0A927GTM0</accession>
<dbReference type="InterPro" id="IPR000683">
    <property type="entry name" value="Gfo/Idh/MocA-like_OxRdtase_N"/>
</dbReference>
<gene>
    <name evidence="5" type="ORF">IDH44_16875</name>
</gene>
<dbReference type="Pfam" id="PF02894">
    <property type="entry name" value="GFO_IDH_MocA_C"/>
    <property type="match status" value="1"/>
</dbReference>